<protein>
    <submittedName>
        <fullName evidence="2">Uncharacterized protein</fullName>
    </submittedName>
</protein>
<keyword evidence="1" id="KW-1133">Transmembrane helix</keyword>
<dbReference type="AlphaFoldDB" id="A0A0E9S4N7"/>
<organism evidence="2">
    <name type="scientific">Anguilla anguilla</name>
    <name type="common">European freshwater eel</name>
    <name type="synonym">Muraena anguilla</name>
    <dbReference type="NCBI Taxonomy" id="7936"/>
    <lineage>
        <taxon>Eukaryota</taxon>
        <taxon>Metazoa</taxon>
        <taxon>Chordata</taxon>
        <taxon>Craniata</taxon>
        <taxon>Vertebrata</taxon>
        <taxon>Euteleostomi</taxon>
        <taxon>Actinopterygii</taxon>
        <taxon>Neopterygii</taxon>
        <taxon>Teleostei</taxon>
        <taxon>Anguilliformes</taxon>
        <taxon>Anguillidae</taxon>
        <taxon>Anguilla</taxon>
    </lineage>
</organism>
<reference evidence="2" key="1">
    <citation type="submission" date="2014-11" db="EMBL/GenBank/DDBJ databases">
        <authorList>
            <person name="Amaro Gonzalez C."/>
        </authorList>
    </citation>
    <scope>NUCLEOTIDE SEQUENCE</scope>
</reference>
<evidence type="ECO:0000256" key="1">
    <source>
        <dbReference type="SAM" id="Phobius"/>
    </source>
</evidence>
<dbReference type="EMBL" id="GBXM01073089">
    <property type="protein sequence ID" value="JAH35488.1"/>
    <property type="molecule type" value="Transcribed_RNA"/>
</dbReference>
<sequence length="35" mass="3970">MGQLGVAMPYWFLQLLAAPASPVTIYALRVRHIER</sequence>
<keyword evidence="1" id="KW-0812">Transmembrane</keyword>
<accession>A0A0E9S4N7</accession>
<proteinExistence type="predicted"/>
<name>A0A0E9S4N7_ANGAN</name>
<keyword evidence="1" id="KW-0472">Membrane</keyword>
<reference evidence="2" key="2">
    <citation type="journal article" date="2015" name="Fish Shellfish Immunol.">
        <title>Early steps in the European eel (Anguilla anguilla)-Vibrio vulnificus interaction in the gills: Role of the RtxA13 toxin.</title>
        <authorList>
            <person name="Callol A."/>
            <person name="Pajuelo D."/>
            <person name="Ebbesson L."/>
            <person name="Teles M."/>
            <person name="MacKenzie S."/>
            <person name="Amaro C."/>
        </authorList>
    </citation>
    <scope>NUCLEOTIDE SEQUENCE</scope>
</reference>
<feature type="transmembrane region" description="Helical" evidence="1">
    <location>
        <begin position="6"/>
        <end position="28"/>
    </location>
</feature>
<evidence type="ECO:0000313" key="2">
    <source>
        <dbReference type="EMBL" id="JAH35488.1"/>
    </source>
</evidence>